<evidence type="ECO:0000259" key="6">
    <source>
        <dbReference type="Pfam" id="PF02775"/>
    </source>
</evidence>
<dbReference type="InterPro" id="IPR000399">
    <property type="entry name" value="TPP-bd_CS"/>
</dbReference>
<proteinExistence type="inferred from homology"/>
<dbReference type="AlphaFoldDB" id="A0A543JAI7"/>
<evidence type="ECO:0000256" key="3">
    <source>
        <dbReference type="ARBA" id="ARBA00023052"/>
    </source>
</evidence>
<dbReference type="Pfam" id="PF00205">
    <property type="entry name" value="TPP_enzyme_M"/>
    <property type="match status" value="1"/>
</dbReference>
<evidence type="ECO:0000313" key="9">
    <source>
        <dbReference type="Proteomes" id="UP000316628"/>
    </source>
</evidence>
<dbReference type="InterPro" id="IPR045229">
    <property type="entry name" value="TPP_enz"/>
</dbReference>
<feature type="domain" description="Thiamine pyrophosphate enzyme central" evidence="5">
    <location>
        <begin position="190"/>
        <end position="326"/>
    </location>
</feature>
<protein>
    <submittedName>
        <fullName evidence="8">Benzoylformate decarboxylase</fullName>
    </submittedName>
</protein>
<dbReference type="Gene3D" id="3.40.50.1220">
    <property type="entry name" value="TPP-binding domain"/>
    <property type="match status" value="1"/>
</dbReference>
<evidence type="ECO:0000259" key="5">
    <source>
        <dbReference type="Pfam" id="PF00205"/>
    </source>
</evidence>
<dbReference type="GO" id="GO:0003984">
    <property type="term" value="F:acetolactate synthase activity"/>
    <property type="evidence" value="ECO:0007669"/>
    <property type="project" value="TreeGrafter"/>
</dbReference>
<comment type="similarity">
    <text evidence="2 4">Belongs to the TPP enzyme family.</text>
</comment>
<dbReference type="CDD" id="cd07035">
    <property type="entry name" value="TPP_PYR_POX_like"/>
    <property type="match status" value="1"/>
</dbReference>
<dbReference type="GO" id="GO:0030976">
    <property type="term" value="F:thiamine pyrophosphate binding"/>
    <property type="evidence" value="ECO:0007669"/>
    <property type="project" value="InterPro"/>
</dbReference>
<dbReference type="PANTHER" id="PTHR18968">
    <property type="entry name" value="THIAMINE PYROPHOSPHATE ENZYMES"/>
    <property type="match status" value="1"/>
</dbReference>
<dbReference type="GO" id="GO:0009099">
    <property type="term" value="P:L-valine biosynthetic process"/>
    <property type="evidence" value="ECO:0007669"/>
    <property type="project" value="TreeGrafter"/>
</dbReference>
<gene>
    <name evidence="8" type="ORF">FHX81_2148</name>
</gene>
<evidence type="ECO:0000259" key="7">
    <source>
        <dbReference type="Pfam" id="PF02776"/>
    </source>
</evidence>
<dbReference type="GO" id="GO:0005948">
    <property type="term" value="C:acetolactate synthase complex"/>
    <property type="evidence" value="ECO:0007669"/>
    <property type="project" value="TreeGrafter"/>
</dbReference>
<dbReference type="GO" id="GO:0000287">
    <property type="term" value="F:magnesium ion binding"/>
    <property type="evidence" value="ECO:0007669"/>
    <property type="project" value="InterPro"/>
</dbReference>
<reference evidence="8 9" key="1">
    <citation type="submission" date="2019-06" db="EMBL/GenBank/DDBJ databases">
        <title>Sequencing the genomes of 1000 actinobacteria strains.</title>
        <authorList>
            <person name="Klenk H.-P."/>
        </authorList>
    </citation>
    <scope>NUCLEOTIDE SEQUENCE [LARGE SCALE GENOMIC DNA]</scope>
    <source>
        <strain evidence="8 9">DSM 45456</strain>
    </source>
</reference>
<dbReference type="PROSITE" id="PS00187">
    <property type="entry name" value="TPP_ENZYMES"/>
    <property type="match status" value="1"/>
</dbReference>
<dbReference type="GO" id="GO:0050660">
    <property type="term" value="F:flavin adenine dinucleotide binding"/>
    <property type="evidence" value="ECO:0007669"/>
    <property type="project" value="TreeGrafter"/>
</dbReference>
<dbReference type="InterPro" id="IPR012001">
    <property type="entry name" value="Thiamin_PyroP_enz_TPP-bd_dom"/>
</dbReference>
<dbReference type="OrthoDB" id="2443624at2"/>
<dbReference type="Proteomes" id="UP000316628">
    <property type="component" value="Unassembled WGS sequence"/>
</dbReference>
<organism evidence="8 9">
    <name type="scientific">Saccharothrix saharensis</name>
    <dbReference type="NCBI Taxonomy" id="571190"/>
    <lineage>
        <taxon>Bacteria</taxon>
        <taxon>Bacillati</taxon>
        <taxon>Actinomycetota</taxon>
        <taxon>Actinomycetes</taxon>
        <taxon>Pseudonocardiales</taxon>
        <taxon>Pseudonocardiaceae</taxon>
        <taxon>Saccharothrix</taxon>
    </lineage>
</organism>
<comment type="caution">
    <text evidence="8">The sequence shown here is derived from an EMBL/GenBank/DDBJ whole genome shotgun (WGS) entry which is preliminary data.</text>
</comment>
<feature type="domain" description="Thiamine pyrophosphate enzyme TPP-binding" evidence="6">
    <location>
        <begin position="388"/>
        <end position="532"/>
    </location>
</feature>
<dbReference type="SUPFAM" id="SSF52467">
    <property type="entry name" value="DHS-like NAD/FAD-binding domain"/>
    <property type="match status" value="1"/>
</dbReference>
<dbReference type="Pfam" id="PF02775">
    <property type="entry name" value="TPP_enzyme_C"/>
    <property type="match status" value="1"/>
</dbReference>
<dbReference type="GO" id="GO:0009097">
    <property type="term" value="P:isoleucine biosynthetic process"/>
    <property type="evidence" value="ECO:0007669"/>
    <property type="project" value="TreeGrafter"/>
</dbReference>
<dbReference type="PANTHER" id="PTHR18968:SF13">
    <property type="entry name" value="ACETOLACTATE SYNTHASE CATALYTIC SUBUNIT, MITOCHONDRIAL"/>
    <property type="match status" value="1"/>
</dbReference>
<dbReference type="InterPro" id="IPR012000">
    <property type="entry name" value="Thiamin_PyroP_enz_cen_dom"/>
</dbReference>
<dbReference type="InterPro" id="IPR029061">
    <property type="entry name" value="THDP-binding"/>
</dbReference>
<keyword evidence="3 4" id="KW-0786">Thiamine pyrophosphate</keyword>
<feature type="domain" description="Thiamine pyrophosphate enzyme N-terminal TPP-binding" evidence="7">
    <location>
        <begin position="9"/>
        <end position="119"/>
    </location>
</feature>
<dbReference type="EMBL" id="VFPP01000001">
    <property type="protein sequence ID" value="TQM79837.1"/>
    <property type="molecule type" value="Genomic_DNA"/>
</dbReference>
<accession>A0A543JAI7</accession>
<sequence length="536" mass="56630">MTKRPGRVAIFEQFAADGIKHMFGNPGTVEQGLLDAMGQTDMSYVLALQESVAVAMADGYARASQQPGLVQLHTGVGLGNAVGMLYQAKRGGSPLVVIAGDAGVRYDAMDAQMAVDLVAMAEPVTKYATRVTDPESVLRVLRRAVKIAMTPPRGPVFVALPADVLDAVTDEPALPTVVPSTRVLPEPALVARMASVLSGGKRPLVLMGDGVATSGAQRELATVAQLLGARVYGVNSSEVNIDAADPSYAGNVGHMFGADSARIVGDADRVLIVGTYVFPEVFPTLSNPFSRDARIVHIDLDAYEIAKNHPVEIGVVADPKLTLAALAVELGHQGGAAAAPAARPVARATAPSGPPSVLELFTERLAQQAPNDLILFDEALTAGEPLGRHLPAREPGRFFQTRGGSLGIGIPGALGAKLARPDQPVIAFTGDGGSMYTIQALWTAARYDIDAKFVICNNGRYRLLDHNIDQYWREQGIEPHERPGAFDLTKPAIGFTQLAASLGVPGRRVSRLREVDGAVAEMLSHRGPFLIDLVIE</sequence>
<dbReference type="InterPro" id="IPR029035">
    <property type="entry name" value="DHS-like_NAD/FAD-binding_dom"/>
</dbReference>
<keyword evidence="9" id="KW-1185">Reference proteome</keyword>
<dbReference type="SUPFAM" id="SSF52518">
    <property type="entry name" value="Thiamin diphosphate-binding fold (THDP-binding)"/>
    <property type="match status" value="2"/>
</dbReference>
<dbReference type="Pfam" id="PF02776">
    <property type="entry name" value="TPP_enzyme_N"/>
    <property type="match status" value="1"/>
</dbReference>
<evidence type="ECO:0000256" key="2">
    <source>
        <dbReference type="ARBA" id="ARBA00007812"/>
    </source>
</evidence>
<evidence type="ECO:0000313" key="8">
    <source>
        <dbReference type="EMBL" id="TQM79837.1"/>
    </source>
</evidence>
<name>A0A543JAI7_9PSEU</name>
<dbReference type="CDD" id="cd02002">
    <property type="entry name" value="TPP_BFDC"/>
    <property type="match status" value="1"/>
</dbReference>
<dbReference type="InterPro" id="IPR011766">
    <property type="entry name" value="TPP_enzyme_TPP-bd"/>
</dbReference>
<dbReference type="Gene3D" id="3.40.50.970">
    <property type="match status" value="2"/>
</dbReference>
<evidence type="ECO:0000256" key="4">
    <source>
        <dbReference type="RuleBase" id="RU362132"/>
    </source>
</evidence>
<comment type="cofactor">
    <cofactor evidence="1">
        <name>thiamine diphosphate</name>
        <dbReference type="ChEBI" id="CHEBI:58937"/>
    </cofactor>
</comment>
<evidence type="ECO:0000256" key="1">
    <source>
        <dbReference type="ARBA" id="ARBA00001964"/>
    </source>
</evidence>
<dbReference type="RefSeq" id="WP_141977404.1">
    <property type="nucleotide sequence ID" value="NZ_VFPP01000001.1"/>
</dbReference>